<proteinExistence type="predicted"/>
<dbReference type="Proteomes" id="UP001292094">
    <property type="component" value="Unassembled WGS sequence"/>
</dbReference>
<evidence type="ECO:0000256" key="1">
    <source>
        <dbReference type="SAM" id="SignalP"/>
    </source>
</evidence>
<feature type="non-terminal residue" evidence="2">
    <location>
        <position position="49"/>
    </location>
</feature>
<organism evidence="2 3">
    <name type="scientific">Petrolisthes manimaculis</name>
    <dbReference type="NCBI Taxonomy" id="1843537"/>
    <lineage>
        <taxon>Eukaryota</taxon>
        <taxon>Metazoa</taxon>
        <taxon>Ecdysozoa</taxon>
        <taxon>Arthropoda</taxon>
        <taxon>Crustacea</taxon>
        <taxon>Multicrustacea</taxon>
        <taxon>Malacostraca</taxon>
        <taxon>Eumalacostraca</taxon>
        <taxon>Eucarida</taxon>
        <taxon>Decapoda</taxon>
        <taxon>Pleocyemata</taxon>
        <taxon>Anomura</taxon>
        <taxon>Galatheoidea</taxon>
        <taxon>Porcellanidae</taxon>
        <taxon>Petrolisthes</taxon>
    </lineage>
</organism>
<protein>
    <submittedName>
        <fullName evidence="2">Uncharacterized protein</fullName>
    </submittedName>
</protein>
<evidence type="ECO:0000313" key="2">
    <source>
        <dbReference type="EMBL" id="KAK4328005.1"/>
    </source>
</evidence>
<keyword evidence="1" id="KW-0732">Signal</keyword>
<dbReference type="EMBL" id="JAWZYT010000104">
    <property type="protein sequence ID" value="KAK4328005.1"/>
    <property type="molecule type" value="Genomic_DNA"/>
</dbReference>
<gene>
    <name evidence="2" type="ORF">Pmani_001479</name>
</gene>
<feature type="signal peptide" evidence="1">
    <location>
        <begin position="1"/>
        <end position="17"/>
    </location>
</feature>
<sequence length="49" mass="5484">MSVLMLMLMVLVLLMKAVENMKLMKFVNSSFDHCLASGHVQRTITGVSK</sequence>
<reference evidence="2" key="1">
    <citation type="submission" date="2023-11" db="EMBL/GenBank/DDBJ databases">
        <title>Genome assemblies of two species of porcelain crab, Petrolisthes cinctipes and Petrolisthes manimaculis (Anomura: Porcellanidae).</title>
        <authorList>
            <person name="Angst P."/>
        </authorList>
    </citation>
    <scope>NUCLEOTIDE SEQUENCE</scope>
    <source>
        <strain evidence="2">PB745_02</strain>
        <tissue evidence="2">Gill</tissue>
    </source>
</reference>
<keyword evidence="3" id="KW-1185">Reference proteome</keyword>
<feature type="chain" id="PRO_5041982052" evidence="1">
    <location>
        <begin position="18"/>
        <end position="49"/>
    </location>
</feature>
<dbReference type="AlphaFoldDB" id="A0AAE1QJS5"/>
<comment type="caution">
    <text evidence="2">The sequence shown here is derived from an EMBL/GenBank/DDBJ whole genome shotgun (WGS) entry which is preliminary data.</text>
</comment>
<name>A0AAE1QJS5_9EUCA</name>
<accession>A0AAE1QJS5</accession>
<evidence type="ECO:0000313" key="3">
    <source>
        <dbReference type="Proteomes" id="UP001292094"/>
    </source>
</evidence>